<proteinExistence type="predicted"/>
<reference evidence="3" key="1">
    <citation type="submission" date="2022-11" db="UniProtKB">
        <authorList>
            <consortium name="WormBaseParasite"/>
        </authorList>
    </citation>
    <scope>IDENTIFICATION</scope>
</reference>
<accession>A0A915JY93</accession>
<dbReference type="Proteomes" id="UP000887565">
    <property type="component" value="Unplaced"/>
</dbReference>
<organism evidence="2 3">
    <name type="scientific">Romanomermis culicivorax</name>
    <name type="common">Nematode worm</name>
    <dbReference type="NCBI Taxonomy" id="13658"/>
    <lineage>
        <taxon>Eukaryota</taxon>
        <taxon>Metazoa</taxon>
        <taxon>Ecdysozoa</taxon>
        <taxon>Nematoda</taxon>
        <taxon>Enoplea</taxon>
        <taxon>Dorylaimia</taxon>
        <taxon>Mermithida</taxon>
        <taxon>Mermithoidea</taxon>
        <taxon>Mermithidae</taxon>
        <taxon>Romanomermis</taxon>
    </lineage>
</organism>
<sequence>MKLVDGLDRSMKPESNVENGNLNRKNSWSWCGQIGSLCNCAQNSNLQLVETSLKGFDTKKLYFFK</sequence>
<feature type="compositionally biased region" description="Basic and acidic residues" evidence="1">
    <location>
        <begin position="1"/>
        <end position="12"/>
    </location>
</feature>
<feature type="region of interest" description="Disordered" evidence="1">
    <location>
        <begin position="1"/>
        <end position="20"/>
    </location>
</feature>
<keyword evidence="2" id="KW-1185">Reference proteome</keyword>
<dbReference type="WBParaSite" id="nRc.2.0.1.t31317-RA">
    <property type="protein sequence ID" value="nRc.2.0.1.t31317-RA"/>
    <property type="gene ID" value="nRc.2.0.1.g31317"/>
</dbReference>
<evidence type="ECO:0000313" key="3">
    <source>
        <dbReference type="WBParaSite" id="nRc.2.0.1.t31317-RA"/>
    </source>
</evidence>
<name>A0A915JY93_ROMCU</name>
<evidence type="ECO:0000256" key="1">
    <source>
        <dbReference type="SAM" id="MobiDB-lite"/>
    </source>
</evidence>
<evidence type="ECO:0000313" key="2">
    <source>
        <dbReference type="Proteomes" id="UP000887565"/>
    </source>
</evidence>
<dbReference type="AlphaFoldDB" id="A0A915JY93"/>
<protein>
    <submittedName>
        <fullName evidence="3">Uncharacterized protein</fullName>
    </submittedName>
</protein>